<evidence type="ECO:0000313" key="8">
    <source>
        <dbReference type="EMBL" id="RDW66046.1"/>
    </source>
</evidence>
<protein>
    <recommendedName>
        <fullName evidence="6 7">Glucose-methanol-choline oxidoreductase N-terminal domain-containing protein</fullName>
    </recommendedName>
</protein>
<name>A0A3D8QW43_9HELO</name>
<dbReference type="InterPro" id="IPR000172">
    <property type="entry name" value="GMC_OxRdtase_N"/>
</dbReference>
<feature type="binding site" evidence="3">
    <location>
        <begin position="47"/>
        <end position="48"/>
    </location>
    <ligand>
        <name>FAD</name>
        <dbReference type="ChEBI" id="CHEBI:57692"/>
    </ligand>
</feature>
<keyword evidence="9" id="KW-1185">Reference proteome</keyword>
<dbReference type="InterPro" id="IPR036188">
    <property type="entry name" value="FAD/NAD-bd_sf"/>
</dbReference>
<evidence type="ECO:0000259" key="6">
    <source>
        <dbReference type="PROSITE" id="PS00623"/>
    </source>
</evidence>
<dbReference type="InterPro" id="IPR007867">
    <property type="entry name" value="GMC_OxRtase_C"/>
</dbReference>
<dbReference type="AlphaFoldDB" id="A0A3D8QW43"/>
<dbReference type="GO" id="GO:0050660">
    <property type="term" value="F:flavin adenine dinucleotide binding"/>
    <property type="evidence" value="ECO:0007669"/>
    <property type="project" value="InterPro"/>
</dbReference>
<comment type="cofactor">
    <cofactor evidence="3">
        <name>FAD</name>
        <dbReference type="ChEBI" id="CHEBI:57692"/>
    </cofactor>
</comment>
<dbReference type="PANTHER" id="PTHR11552">
    <property type="entry name" value="GLUCOSE-METHANOL-CHOLINE GMC OXIDOREDUCTASE"/>
    <property type="match status" value="1"/>
</dbReference>
<evidence type="ECO:0000256" key="3">
    <source>
        <dbReference type="PIRSR" id="PIRSR000137-2"/>
    </source>
</evidence>
<feature type="binding site" evidence="3">
    <location>
        <position position="133"/>
    </location>
    <ligand>
        <name>FAD</name>
        <dbReference type="ChEBI" id="CHEBI:57692"/>
    </ligand>
</feature>
<feature type="signal peptide" evidence="5">
    <location>
        <begin position="1"/>
        <end position="19"/>
    </location>
</feature>
<dbReference type="Pfam" id="PF05199">
    <property type="entry name" value="GMC_oxred_C"/>
    <property type="match status" value="1"/>
</dbReference>
<feature type="binding site" evidence="3">
    <location>
        <begin position="141"/>
        <end position="144"/>
    </location>
    <ligand>
        <name>FAD</name>
        <dbReference type="ChEBI" id="CHEBI:57692"/>
    </ligand>
</feature>
<feature type="binding site" evidence="3">
    <location>
        <position position="279"/>
    </location>
    <ligand>
        <name>FAD</name>
        <dbReference type="ChEBI" id="CHEBI:57692"/>
    </ligand>
</feature>
<keyword evidence="5" id="KW-0732">Signal</keyword>
<dbReference type="SUPFAM" id="SSF54373">
    <property type="entry name" value="FAD-linked reductases, C-terminal domain"/>
    <property type="match status" value="1"/>
</dbReference>
<organism evidence="8 9">
    <name type="scientific">Coleophoma cylindrospora</name>
    <dbReference type="NCBI Taxonomy" id="1849047"/>
    <lineage>
        <taxon>Eukaryota</taxon>
        <taxon>Fungi</taxon>
        <taxon>Dikarya</taxon>
        <taxon>Ascomycota</taxon>
        <taxon>Pezizomycotina</taxon>
        <taxon>Leotiomycetes</taxon>
        <taxon>Helotiales</taxon>
        <taxon>Dermateaceae</taxon>
        <taxon>Coleophoma</taxon>
    </lineage>
</organism>
<evidence type="ECO:0000256" key="1">
    <source>
        <dbReference type="ARBA" id="ARBA00010790"/>
    </source>
</evidence>
<dbReference type="Pfam" id="PF00732">
    <property type="entry name" value="GMC_oxred_N"/>
    <property type="match status" value="1"/>
</dbReference>
<gene>
    <name evidence="8" type="ORF">BP6252_09681</name>
</gene>
<keyword evidence="4" id="KW-0285">Flavoprotein</keyword>
<dbReference type="PIRSF" id="PIRSF000137">
    <property type="entry name" value="Alcohol_oxidase"/>
    <property type="match status" value="1"/>
</dbReference>
<evidence type="ECO:0000256" key="5">
    <source>
        <dbReference type="SAM" id="SignalP"/>
    </source>
</evidence>
<comment type="similarity">
    <text evidence="1 4">Belongs to the GMC oxidoreductase family.</text>
</comment>
<evidence type="ECO:0000256" key="2">
    <source>
        <dbReference type="PIRSR" id="PIRSR000137-1"/>
    </source>
</evidence>
<dbReference type="EMBL" id="PDLM01000011">
    <property type="protein sequence ID" value="RDW66046.1"/>
    <property type="molecule type" value="Genomic_DNA"/>
</dbReference>
<dbReference type="PANTHER" id="PTHR11552:SF115">
    <property type="entry name" value="DEHYDROGENASE XPTC-RELATED"/>
    <property type="match status" value="1"/>
</dbReference>
<feature type="domain" description="Glucose-methanol-choline oxidoreductase N-terminal" evidence="7">
    <location>
        <begin position="320"/>
        <end position="334"/>
    </location>
</feature>
<reference evidence="8 9" key="1">
    <citation type="journal article" date="2018" name="IMA Fungus">
        <title>IMA Genome-F 9: Draft genome sequence of Annulohypoxylon stygium, Aspergillus mulundensis, Berkeleyomyces basicola (syn. Thielaviopsis basicola), Ceratocystis smalleyi, two Cercospora beticola strains, Coleophoma cylindrospora, Fusarium fracticaudum, Phialophora cf. hyalina, and Morchella septimelata.</title>
        <authorList>
            <person name="Wingfield B.D."/>
            <person name="Bills G.F."/>
            <person name="Dong Y."/>
            <person name="Huang W."/>
            <person name="Nel W.J."/>
            <person name="Swalarsk-Parry B.S."/>
            <person name="Vaghefi N."/>
            <person name="Wilken P.M."/>
            <person name="An Z."/>
            <person name="de Beer Z.W."/>
            <person name="De Vos L."/>
            <person name="Chen L."/>
            <person name="Duong T.A."/>
            <person name="Gao Y."/>
            <person name="Hammerbacher A."/>
            <person name="Kikkert J.R."/>
            <person name="Li Y."/>
            <person name="Li H."/>
            <person name="Li K."/>
            <person name="Li Q."/>
            <person name="Liu X."/>
            <person name="Ma X."/>
            <person name="Naidoo K."/>
            <person name="Pethybridge S.J."/>
            <person name="Sun J."/>
            <person name="Steenkamp E.T."/>
            <person name="van der Nest M.A."/>
            <person name="van Wyk S."/>
            <person name="Wingfield M.J."/>
            <person name="Xiong C."/>
            <person name="Yue Q."/>
            <person name="Zhang X."/>
        </authorList>
    </citation>
    <scope>NUCLEOTIDE SEQUENCE [LARGE SCALE GENOMIC DNA]</scope>
    <source>
        <strain evidence="8 9">BP6252</strain>
    </source>
</reference>
<feature type="domain" description="Glucose-methanol-choline oxidoreductase N-terminal" evidence="6">
    <location>
        <begin position="131"/>
        <end position="154"/>
    </location>
</feature>
<feature type="active site" description="Proton acceptor" evidence="2">
    <location>
        <position position="609"/>
    </location>
</feature>
<dbReference type="Gene3D" id="3.30.560.10">
    <property type="entry name" value="Glucose Oxidase, domain 3"/>
    <property type="match status" value="1"/>
</dbReference>
<dbReference type="OrthoDB" id="269227at2759"/>
<feature type="active site" description="Proton donor" evidence="2">
    <location>
        <position position="566"/>
    </location>
</feature>
<dbReference type="PROSITE" id="PS00623">
    <property type="entry name" value="GMC_OXRED_1"/>
    <property type="match status" value="1"/>
</dbReference>
<feature type="chain" id="PRO_5017571264" description="Glucose-methanol-choline oxidoreductase N-terminal domain-containing protein" evidence="5">
    <location>
        <begin position="20"/>
        <end position="628"/>
    </location>
</feature>
<dbReference type="PROSITE" id="PS00624">
    <property type="entry name" value="GMC_OXRED_2"/>
    <property type="match status" value="1"/>
</dbReference>
<accession>A0A3D8QW43</accession>
<dbReference type="STRING" id="1849047.A0A3D8QW43"/>
<evidence type="ECO:0000256" key="4">
    <source>
        <dbReference type="RuleBase" id="RU003968"/>
    </source>
</evidence>
<dbReference type="SUPFAM" id="SSF51905">
    <property type="entry name" value="FAD/NAD(P)-binding domain"/>
    <property type="match status" value="1"/>
</dbReference>
<dbReference type="Gene3D" id="3.50.50.60">
    <property type="entry name" value="FAD/NAD(P)-binding domain"/>
    <property type="match status" value="1"/>
</dbReference>
<keyword evidence="3 4" id="KW-0274">FAD</keyword>
<dbReference type="InterPro" id="IPR012132">
    <property type="entry name" value="GMC_OxRdtase"/>
</dbReference>
<evidence type="ECO:0000313" key="9">
    <source>
        <dbReference type="Proteomes" id="UP000256645"/>
    </source>
</evidence>
<dbReference type="GO" id="GO:0016614">
    <property type="term" value="F:oxidoreductase activity, acting on CH-OH group of donors"/>
    <property type="evidence" value="ECO:0007669"/>
    <property type="project" value="InterPro"/>
</dbReference>
<comment type="caution">
    <text evidence="8">The sequence shown here is derived from an EMBL/GenBank/DDBJ whole genome shotgun (WGS) entry which is preliminary data.</text>
</comment>
<evidence type="ECO:0000259" key="7">
    <source>
        <dbReference type="PROSITE" id="PS00624"/>
    </source>
</evidence>
<dbReference type="GO" id="GO:0044550">
    <property type="term" value="P:secondary metabolite biosynthetic process"/>
    <property type="evidence" value="ECO:0007669"/>
    <property type="project" value="TreeGrafter"/>
</dbReference>
<dbReference type="Proteomes" id="UP000256645">
    <property type="component" value="Unassembled WGS sequence"/>
</dbReference>
<proteinExistence type="inferred from homology"/>
<sequence>MLLPFYLLSMVSFLPVTNARIPFYGKTIQNQSQVLDIYDFVVVGGGTSGLVVANRLSENPNTTVLVIEAGVLHNKLSFDSDEHEDFITIPLITSANIPVLGNGPRGTKYDWNLTGVPQPELGGRSVQTPAGKVVGGGSVLNSMVYNRGSRAEYDRWEELGNPDWNFDGLLPYFKKAENFTPPSEALLAEWDIEYNPAFHGNQGFVQSSFPPFVWPSSRNFLRAMLELGIRVLKDSMGGDSAGAYWFALSLNPRDESRSTAREYYIPERLNLHLLTQAQVTKLDIKAHQSKHSVTGVEYVMNGSFIRQHVNARNEVILAAGALHTPQILQLSGIGDATHLSSIGVEPLVDLPGVGANYQDHLLFVIVQSVNIAVSTSNISNATWNAEQRALYDTERQGPYTTTSGNFLASLPLNTVAINGSSKAIQSAAAAQLPTQYLPTDIDGSVIDGYLRQHKLLVRGLSSNVSAHVEFILSDSVILPVLLQPFSRGTIRINSTSPFDPPQIDPRYFSNPLDLSTLIMSVEFGRALQATHALQELNAQELFPGASVQSTSELGDSIRDGVQSTHHHVGTASMLPKHLGGVVDPKLRVYDIHGLRVVDASVIPMLPACHMQSTVYAVAEKVGFSFSRL</sequence>